<feature type="domain" description="Serine aminopeptidase S33" evidence="1">
    <location>
        <begin position="28"/>
        <end position="293"/>
    </location>
</feature>
<comment type="caution">
    <text evidence="2">The sequence shown here is derived from an EMBL/GenBank/DDBJ whole genome shotgun (WGS) entry which is preliminary data.</text>
</comment>
<dbReference type="InterPro" id="IPR051044">
    <property type="entry name" value="MAG_DAG_Lipase"/>
</dbReference>
<name>A0A3D8IXN1_9HELI</name>
<dbReference type="InterPro" id="IPR022742">
    <property type="entry name" value="Hydrolase_4"/>
</dbReference>
<sequence>MRKNLKFKSDFGEIAYLLYECENPNGFIVQIAHGMIEEKSKYEELALALCQSGYIVAINDHRGHGESIGGKSGKHEVVWGEMGENGFERAVEDMHTLTLILKDRFKGYSLFLLGHSMGSLLSRVYLQKYENELSGLILMGTPSPNSLAGVGMILCDMLNFFGMKSLGSKGMNFATLISFNQKFIKENRHNPSYAWLTRELKNAEGFKSRADYQFSFTLNSFKNLFSGLKQVFSPYSNVQNPFLPIMFMSGDDDPCGEFGKGVFKAYKHLTSQGYCNVELRMYSGARHELLLESNKRVVIEEIVEFFNRLKEK</sequence>
<accession>A0A3D8IXN1</accession>
<organism evidence="2 3">
    <name type="scientific">Helicobacter cholecystus</name>
    <dbReference type="NCBI Taxonomy" id="45498"/>
    <lineage>
        <taxon>Bacteria</taxon>
        <taxon>Pseudomonadati</taxon>
        <taxon>Campylobacterota</taxon>
        <taxon>Epsilonproteobacteria</taxon>
        <taxon>Campylobacterales</taxon>
        <taxon>Helicobacteraceae</taxon>
        <taxon>Helicobacter</taxon>
    </lineage>
</organism>
<dbReference type="Proteomes" id="UP000257067">
    <property type="component" value="Unassembled WGS sequence"/>
</dbReference>
<dbReference type="AlphaFoldDB" id="A0A3D8IXN1"/>
<evidence type="ECO:0000259" key="1">
    <source>
        <dbReference type="Pfam" id="PF12146"/>
    </source>
</evidence>
<keyword evidence="2" id="KW-0378">Hydrolase</keyword>
<reference evidence="2 3" key="1">
    <citation type="submission" date="2018-04" db="EMBL/GenBank/DDBJ databases">
        <title>Novel Campyloabacter and Helicobacter Species and Strains.</title>
        <authorList>
            <person name="Mannion A.J."/>
            <person name="Shen Z."/>
            <person name="Fox J.G."/>
        </authorList>
    </citation>
    <scope>NUCLEOTIDE SEQUENCE [LARGE SCALE GENOMIC DNA]</scope>
    <source>
        <strain evidence="2 3">ATCC 700242</strain>
    </source>
</reference>
<dbReference type="SUPFAM" id="SSF53474">
    <property type="entry name" value="alpha/beta-Hydrolases"/>
    <property type="match status" value="1"/>
</dbReference>
<evidence type="ECO:0000313" key="3">
    <source>
        <dbReference type="Proteomes" id="UP000257067"/>
    </source>
</evidence>
<protein>
    <submittedName>
        <fullName evidence="2">Alpha/beta hydrolase</fullName>
    </submittedName>
</protein>
<dbReference type="EMBL" id="NXLU01000001">
    <property type="protein sequence ID" value="RDU70018.1"/>
    <property type="molecule type" value="Genomic_DNA"/>
</dbReference>
<dbReference type="OrthoDB" id="9806902at2"/>
<dbReference type="RefSeq" id="WP_104723820.1">
    <property type="nucleotide sequence ID" value="NZ_FZNE01000002.1"/>
</dbReference>
<evidence type="ECO:0000313" key="2">
    <source>
        <dbReference type="EMBL" id="RDU70018.1"/>
    </source>
</evidence>
<dbReference type="InterPro" id="IPR029058">
    <property type="entry name" value="AB_hydrolase_fold"/>
</dbReference>
<keyword evidence="3" id="KW-1185">Reference proteome</keyword>
<dbReference type="Gene3D" id="3.40.50.1820">
    <property type="entry name" value="alpha/beta hydrolase"/>
    <property type="match status" value="1"/>
</dbReference>
<gene>
    <name evidence="2" type="ORF">CQA62_00980</name>
</gene>
<dbReference type="Pfam" id="PF12146">
    <property type="entry name" value="Hydrolase_4"/>
    <property type="match status" value="1"/>
</dbReference>
<dbReference type="GO" id="GO:0016787">
    <property type="term" value="F:hydrolase activity"/>
    <property type="evidence" value="ECO:0007669"/>
    <property type="project" value="UniProtKB-KW"/>
</dbReference>
<dbReference type="PANTHER" id="PTHR11614">
    <property type="entry name" value="PHOSPHOLIPASE-RELATED"/>
    <property type="match status" value="1"/>
</dbReference>
<proteinExistence type="predicted"/>